<keyword evidence="2" id="KW-1185">Reference proteome</keyword>
<gene>
    <name evidence="1" type="ORF">E2562_022520</name>
</gene>
<reference evidence="1 2" key="1">
    <citation type="submission" date="2019-11" db="EMBL/GenBank/DDBJ databases">
        <title>Whole genome sequence of Oryza granulata.</title>
        <authorList>
            <person name="Li W."/>
        </authorList>
    </citation>
    <scope>NUCLEOTIDE SEQUENCE [LARGE SCALE GENOMIC DNA]</scope>
    <source>
        <strain evidence="2">cv. Menghai</strain>
        <tissue evidence="1">Leaf</tissue>
    </source>
</reference>
<dbReference type="EMBL" id="SPHZ02000012">
    <property type="protein sequence ID" value="KAF0889274.1"/>
    <property type="molecule type" value="Genomic_DNA"/>
</dbReference>
<sequence>MEDVSGHGKEPFIAESICTHAMNEEMLHPGGENPCPSSLTGATAKPLLPAHWVLLQAELMVMEAAEPEL</sequence>
<dbReference type="AlphaFoldDB" id="A0A6G1BND1"/>
<comment type="caution">
    <text evidence="1">The sequence shown here is derived from an EMBL/GenBank/DDBJ whole genome shotgun (WGS) entry which is preliminary data.</text>
</comment>
<proteinExistence type="predicted"/>
<organism evidence="1 2">
    <name type="scientific">Oryza meyeriana var. granulata</name>
    <dbReference type="NCBI Taxonomy" id="110450"/>
    <lineage>
        <taxon>Eukaryota</taxon>
        <taxon>Viridiplantae</taxon>
        <taxon>Streptophyta</taxon>
        <taxon>Embryophyta</taxon>
        <taxon>Tracheophyta</taxon>
        <taxon>Spermatophyta</taxon>
        <taxon>Magnoliopsida</taxon>
        <taxon>Liliopsida</taxon>
        <taxon>Poales</taxon>
        <taxon>Poaceae</taxon>
        <taxon>BOP clade</taxon>
        <taxon>Oryzoideae</taxon>
        <taxon>Oryzeae</taxon>
        <taxon>Oryzinae</taxon>
        <taxon>Oryza</taxon>
        <taxon>Oryza meyeriana</taxon>
    </lineage>
</organism>
<name>A0A6G1BND1_9ORYZ</name>
<dbReference type="Proteomes" id="UP000479710">
    <property type="component" value="Unassembled WGS sequence"/>
</dbReference>
<evidence type="ECO:0000313" key="2">
    <source>
        <dbReference type="Proteomes" id="UP000479710"/>
    </source>
</evidence>
<accession>A0A6G1BND1</accession>
<evidence type="ECO:0000313" key="1">
    <source>
        <dbReference type="EMBL" id="KAF0889274.1"/>
    </source>
</evidence>
<protein>
    <submittedName>
        <fullName evidence="1">Uncharacterized protein</fullName>
    </submittedName>
</protein>